<keyword evidence="3" id="KW-1185">Reference proteome</keyword>
<evidence type="ECO:0000313" key="2">
    <source>
        <dbReference type="EMBL" id="MBT1689486.1"/>
    </source>
</evidence>
<dbReference type="InterPro" id="IPR000073">
    <property type="entry name" value="AB_hydrolase_1"/>
</dbReference>
<dbReference type="Proteomes" id="UP001319180">
    <property type="component" value="Unassembled WGS sequence"/>
</dbReference>
<dbReference type="Gene3D" id="3.40.50.1820">
    <property type="entry name" value="alpha/beta hydrolase"/>
    <property type="match status" value="1"/>
</dbReference>
<dbReference type="RefSeq" id="WP_254092708.1">
    <property type="nucleotide sequence ID" value="NZ_JAHESC010000042.1"/>
</dbReference>
<dbReference type="PANTHER" id="PTHR43194:SF2">
    <property type="entry name" value="PEROXISOMAL MEMBRANE PROTEIN LPX1"/>
    <property type="match status" value="1"/>
</dbReference>
<accession>A0AAP2DE46</accession>
<dbReference type="EMBL" id="JAHESC010000042">
    <property type="protein sequence ID" value="MBT1689486.1"/>
    <property type="molecule type" value="Genomic_DNA"/>
</dbReference>
<dbReference type="InterPro" id="IPR050228">
    <property type="entry name" value="Carboxylesterase_BioH"/>
</dbReference>
<evidence type="ECO:0000259" key="1">
    <source>
        <dbReference type="Pfam" id="PF00561"/>
    </source>
</evidence>
<dbReference type="SUPFAM" id="SSF53474">
    <property type="entry name" value="alpha/beta-Hydrolases"/>
    <property type="match status" value="1"/>
</dbReference>
<dbReference type="AlphaFoldDB" id="A0AAP2DE46"/>
<sequence>MKKKDQTPALLKFVRWAYPRVEKVAPGLAHRYFVRLFFRPVRYPVPEKEKKAESFAQPFTFAAAGKRIQAYTWSPTPVAGPPAGSPYVLVVHGWSGRATQFRRFIKPLLAKGYSVIGFDGPAHGHSQGTTTHIVEFEETLQKIIALKGIPEAIIAHSFGGGAVLMAAMHGLPVKKLINIASPTIGDEIIQTYLRAIQGSPATGTFFKAYVLRTYGKPFDEFTALHFIRHLPAPLPLMLVHDAGDREVSLAHAEALVRVYPAARLLRTEGLGHTRILKDDEVIRACETFITTPSSQ</sequence>
<dbReference type="Pfam" id="PF00561">
    <property type="entry name" value="Abhydrolase_1"/>
    <property type="match status" value="1"/>
</dbReference>
<comment type="caution">
    <text evidence="2">The sequence shown here is derived from an EMBL/GenBank/DDBJ whole genome shotgun (WGS) entry which is preliminary data.</text>
</comment>
<dbReference type="PANTHER" id="PTHR43194">
    <property type="entry name" value="HYDROLASE ALPHA/BETA FOLD FAMILY"/>
    <property type="match status" value="1"/>
</dbReference>
<protein>
    <submittedName>
        <fullName evidence="2">Alpha/beta hydrolase</fullName>
    </submittedName>
</protein>
<dbReference type="GO" id="GO:0016787">
    <property type="term" value="F:hydrolase activity"/>
    <property type="evidence" value="ECO:0007669"/>
    <property type="project" value="UniProtKB-KW"/>
</dbReference>
<evidence type="ECO:0000313" key="3">
    <source>
        <dbReference type="Proteomes" id="UP001319180"/>
    </source>
</evidence>
<reference evidence="2 3" key="1">
    <citation type="submission" date="2021-05" db="EMBL/GenBank/DDBJ databases">
        <title>A Polyphasic approach of four new species of the genus Ohtaekwangia: Ohtaekwangia histidinii sp. nov., Ohtaekwangia cretensis sp. nov., Ohtaekwangia indiensis sp. nov., Ohtaekwangia reichenbachii sp. nov. from diverse environment.</title>
        <authorList>
            <person name="Octaviana S."/>
        </authorList>
    </citation>
    <scope>NUCLEOTIDE SEQUENCE [LARGE SCALE GENOMIC DNA]</scope>
    <source>
        <strain evidence="2 3">PWU37</strain>
    </source>
</reference>
<name>A0AAP2DE46_9BACT</name>
<organism evidence="2 3">
    <name type="scientific">Dawidia soli</name>
    <dbReference type="NCBI Taxonomy" id="2782352"/>
    <lineage>
        <taxon>Bacteria</taxon>
        <taxon>Pseudomonadati</taxon>
        <taxon>Bacteroidota</taxon>
        <taxon>Cytophagia</taxon>
        <taxon>Cytophagales</taxon>
        <taxon>Chryseotaleaceae</taxon>
        <taxon>Dawidia</taxon>
    </lineage>
</organism>
<gene>
    <name evidence="2" type="ORF">KK078_23185</name>
</gene>
<proteinExistence type="predicted"/>
<feature type="domain" description="AB hydrolase-1" evidence="1">
    <location>
        <begin position="87"/>
        <end position="212"/>
    </location>
</feature>
<dbReference type="InterPro" id="IPR029058">
    <property type="entry name" value="AB_hydrolase_fold"/>
</dbReference>
<keyword evidence="2" id="KW-0378">Hydrolase</keyword>